<protein>
    <recommendedName>
        <fullName evidence="1">Retrotransposon gag domain-containing protein</fullName>
    </recommendedName>
</protein>
<dbReference type="Proteomes" id="UP001231189">
    <property type="component" value="Unassembled WGS sequence"/>
</dbReference>
<dbReference type="InterPro" id="IPR005162">
    <property type="entry name" value="Retrotrans_gag_dom"/>
</dbReference>
<dbReference type="Pfam" id="PF03732">
    <property type="entry name" value="Retrotrans_gag"/>
    <property type="match status" value="1"/>
</dbReference>
<evidence type="ECO:0000313" key="2">
    <source>
        <dbReference type="EMBL" id="KAK1663465.1"/>
    </source>
</evidence>
<proteinExistence type="predicted"/>
<accession>A0AAD8STP2</accession>
<name>A0AAD8STP2_LOLMU</name>
<gene>
    <name evidence="2" type="ORF">QYE76_051624</name>
</gene>
<organism evidence="2 3">
    <name type="scientific">Lolium multiflorum</name>
    <name type="common">Italian ryegrass</name>
    <name type="synonym">Lolium perenne subsp. multiflorum</name>
    <dbReference type="NCBI Taxonomy" id="4521"/>
    <lineage>
        <taxon>Eukaryota</taxon>
        <taxon>Viridiplantae</taxon>
        <taxon>Streptophyta</taxon>
        <taxon>Embryophyta</taxon>
        <taxon>Tracheophyta</taxon>
        <taxon>Spermatophyta</taxon>
        <taxon>Magnoliopsida</taxon>
        <taxon>Liliopsida</taxon>
        <taxon>Poales</taxon>
        <taxon>Poaceae</taxon>
        <taxon>BOP clade</taxon>
        <taxon>Pooideae</taxon>
        <taxon>Poodae</taxon>
        <taxon>Poeae</taxon>
        <taxon>Poeae Chloroplast Group 2 (Poeae type)</taxon>
        <taxon>Loliodinae</taxon>
        <taxon>Loliinae</taxon>
        <taxon>Lolium</taxon>
    </lineage>
</organism>
<reference evidence="2" key="1">
    <citation type="submission" date="2023-07" db="EMBL/GenBank/DDBJ databases">
        <title>A chromosome-level genome assembly of Lolium multiflorum.</title>
        <authorList>
            <person name="Chen Y."/>
            <person name="Copetti D."/>
            <person name="Kolliker R."/>
            <person name="Studer B."/>
        </authorList>
    </citation>
    <scope>NUCLEOTIDE SEQUENCE</scope>
    <source>
        <strain evidence="2">02402/16</strain>
        <tissue evidence="2">Leaf</tissue>
    </source>
</reference>
<evidence type="ECO:0000259" key="1">
    <source>
        <dbReference type="Pfam" id="PF03732"/>
    </source>
</evidence>
<dbReference type="EMBL" id="JAUUTY010000003">
    <property type="protein sequence ID" value="KAK1663465.1"/>
    <property type="molecule type" value="Genomic_DNA"/>
</dbReference>
<comment type="caution">
    <text evidence="2">The sequence shown here is derived from an EMBL/GenBank/DDBJ whole genome shotgun (WGS) entry which is preliminary data.</text>
</comment>
<sequence>MMTWEDFKLKFSKYHVPQGLIKKMRDEFRELKQGRMTVVEYRDSFLTLSRYAPCRGCSSAMPSDRGLGLMESCKLTRDIGTQTSGESDLPRFGALDESSNEEISSPRFISTKASEKLAKIFSDMSFESSADSYISDDSSDTDSFDFIDKSISIGKVFTNLYDGVTKPNKVKNQKYHQVYAIGEASRDQEETSEAFDDLGNPYVDPSDLRRGLGTKYVGPTPRVRIQLPQAAWDRAMDGSEPMETTATVEELQAYQYRLARAGRELEKETDSE</sequence>
<dbReference type="AlphaFoldDB" id="A0AAD8STP2"/>
<keyword evidence="3" id="KW-1185">Reference proteome</keyword>
<feature type="domain" description="Retrotransposon gag" evidence="1">
    <location>
        <begin position="2"/>
        <end position="54"/>
    </location>
</feature>
<evidence type="ECO:0000313" key="3">
    <source>
        <dbReference type="Proteomes" id="UP001231189"/>
    </source>
</evidence>